<dbReference type="EC" id="2.4.1.25" evidence="3 10"/>
<proteinExistence type="inferred from homology"/>
<dbReference type="Pfam" id="PF02446">
    <property type="entry name" value="Glyco_hydro_77"/>
    <property type="match status" value="1"/>
</dbReference>
<keyword evidence="6 10" id="KW-0808">Transferase</keyword>
<evidence type="ECO:0000256" key="5">
    <source>
        <dbReference type="ARBA" id="ARBA00022676"/>
    </source>
</evidence>
<dbReference type="PANTHER" id="PTHR32438">
    <property type="entry name" value="4-ALPHA-GLUCANOTRANSFERASE DPE1, CHLOROPLASTIC/AMYLOPLASTIC"/>
    <property type="match status" value="1"/>
</dbReference>
<sequence length="507" mass="58146">MRASGIILHISSLPSPYGIGTFGKQARQFAEFLARAGQSYWQVLPLHPTGFGDSPYQSLSAFAGNHYFIDLDTLAEEGLLKPEELPASAPADPSRVDFADLYAKRLSVLRLAYARFIEWPNPDFIRFVTDEKDWLRDYALFMALKERNGDEDWTGWEPELRSRKLSALKKASAELRDEITFHYFLQYEFFRQWDDLRTFCAEKGIRLIGDVPIYVPLDSADVWANPALFQLDEDLTPTAVAGCPPDQFNEDGQLWGNPLYDWQAMADTGYSWWLRRLHAAARMYDVVRLDHFRGFESYWAVPYGAPDAREGEWRPGPGMEFIQTVRGAMPELSFIAEDLGFLTPEVLKLREDSGFPGMKVLEFAFEPQEPSQYLPHRYDSRCVCYTGTHDNAPLKQWYDEIPEEERDFAKKYLALTEREGIAWGVIRGGMGSVAELFMAQMQDYLPARYSARMNEPGVVNELNWRWRLVPEAVNETLIRRIREITERYGRLPAADETEAGASGETAE</sequence>
<evidence type="ECO:0000256" key="4">
    <source>
        <dbReference type="ARBA" id="ARBA00020295"/>
    </source>
</evidence>
<keyword evidence="5 10" id="KW-0328">Glycosyltransferase</keyword>
<comment type="catalytic activity">
    <reaction evidence="1 10">
        <text>Transfers a segment of a (1-&gt;4)-alpha-D-glucan to a new position in an acceptor, which may be glucose or a (1-&gt;4)-alpha-D-glucan.</text>
        <dbReference type="EC" id="2.4.1.25"/>
    </reaction>
</comment>
<evidence type="ECO:0000256" key="1">
    <source>
        <dbReference type="ARBA" id="ARBA00000439"/>
    </source>
</evidence>
<evidence type="ECO:0000256" key="10">
    <source>
        <dbReference type="RuleBase" id="RU361207"/>
    </source>
</evidence>
<evidence type="ECO:0000256" key="7">
    <source>
        <dbReference type="ARBA" id="ARBA00023277"/>
    </source>
</evidence>
<protein>
    <recommendedName>
        <fullName evidence="4 10">4-alpha-glucanotransferase</fullName>
        <ecNumber evidence="3 10">2.4.1.25</ecNumber>
    </recommendedName>
    <alternativeName>
        <fullName evidence="8 10">Amylomaltase</fullName>
    </alternativeName>
    <alternativeName>
        <fullName evidence="9 10">Disproportionating enzyme</fullName>
    </alternativeName>
</protein>
<dbReference type="InterPro" id="IPR017853">
    <property type="entry name" value="GH"/>
</dbReference>
<evidence type="ECO:0000256" key="9">
    <source>
        <dbReference type="ARBA" id="ARBA00031501"/>
    </source>
</evidence>
<reference evidence="11" key="1">
    <citation type="journal article" date="2013" name="PLoS ONE">
        <title>Metagenomic insights into the carbohydrate-active enzymes carried by the microorganisms adhering to solid digesta in the rumen of cows.</title>
        <authorList>
            <person name="Wang L."/>
            <person name="Hatem A."/>
            <person name="Catalyurek U.V."/>
            <person name="Morrison M."/>
            <person name="Yu Z."/>
        </authorList>
    </citation>
    <scope>NUCLEOTIDE SEQUENCE</scope>
</reference>
<evidence type="ECO:0000256" key="8">
    <source>
        <dbReference type="ARBA" id="ARBA00031423"/>
    </source>
</evidence>
<dbReference type="Gene3D" id="3.20.20.80">
    <property type="entry name" value="Glycosidases"/>
    <property type="match status" value="1"/>
</dbReference>
<evidence type="ECO:0000256" key="2">
    <source>
        <dbReference type="ARBA" id="ARBA00005684"/>
    </source>
</evidence>
<evidence type="ECO:0000313" key="11">
    <source>
        <dbReference type="EMBL" id="AHF24225.1"/>
    </source>
</evidence>
<comment type="similarity">
    <text evidence="2 10">Belongs to the disproportionating enzyme family.</text>
</comment>
<dbReference type="InterPro" id="IPR003385">
    <property type="entry name" value="Glyco_hydro_77"/>
</dbReference>
<dbReference type="EMBL" id="KC246787">
    <property type="protein sequence ID" value="AHF24225.1"/>
    <property type="molecule type" value="Genomic_DNA"/>
</dbReference>
<keyword evidence="7 10" id="KW-0119">Carbohydrate metabolism</keyword>
<evidence type="ECO:0000256" key="3">
    <source>
        <dbReference type="ARBA" id="ARBA00012560"/>
    </source>
</evidence>
<dbReference type="SUPFAM" id="SSF51445">
    <property type="entry name" value="(Trans)glycosidases"/>
    <property type="match status" value="1"/>
</dbReference>
<evidence type="ECO:0000256" key="6">
    <source>
        <dbReference type="ARBA" id="ARBA00022679"/>
    </source>
</evidence>
<accession>W0FMK7</accession>
<dbReference type="AlphaFoldDB" id="W0FMK7"/>
<organism evidence="11">
    <name type="scientific">uncultured bacterium Contig160</name>
    <dbReference type="NCBI Taxonomy" id="1393469"/>
    <lineage>
        <taxon>Bacteria</taxon>
        <taxon>environmental samples</taxon>
    </lineage>
</organism>
<dbReference type="NCBIfam" id="NF011080">
    <property type="entry name" value="PRK14508.1-3"/>
    <property type="match status" value="1"/>
</dbReference>
<dbReference type="GO" id="GO:0004134">
    <property type="term" value="F:4-alpha-glucanotransferase activity"/>
    <property type="evidence" value="ECO:0007669"/>
    <property type="project" value="UniProtKB-EC"/>
</dbReference>
<dbReference type="NCBIfam" id="TIGR00217">
    <property type="entry name" value="malQ"/>
    <property type="match status" value="1"/>
</dbReference>
<name>W0FMK7_9BACT</name>
<dbReference type="GO" id="GO:0005975">
    <property type="term" value="P:carbohydrate metabolic process"/>
    <property type="evidence" value="ECO:0007669"/>
    <property type="project" value="InterPro"/>
</dbReference>
<dbReference type="PANTHER" id="PTHR32438:SF5">
    <property type="entry name" value="4-ALPHA-GLUCANOTRANSFERASE DPE1, CHLOROPLASTIC_AMYLOPLASTIC"/>
    <property type="match status" value="1"/>
</dbReference>